<reference evidence="1" key="1">
    <citation type="journal article" date="2022" name="Int. J. Syst. Evol. Microbiol.">
        <title>Pseudomonas aegrilactucae sp. nov. and Pseudomonas morbosilactucae sp. nov., pathogens causing bacterial rot of lettuce in Japan.</title>
        <authorList>
            <person name="Sawada H."/>
            <person name="Fujikawa T."/>
            <person name="Satou M."/>
        </authorList>
    </citation>
    <scope>NUCLEOTIDE SEQUENCE</scope>
    <source>
        <strain evidence="1">MAFF 301350</strain>
    </source>
</reference>
<dbReference type="Proteomes" id="UP001106592">
    <property type="component" value="Unassembled WGS sequence"/>
</dbReference>
<keyword evidence="2" id="KW-1185">Reference proteome</keyword>
<comment type="caution">
    <text evidence="1">The sequence shown here is derived from an EMBL/GenBank/DDBJ whole genome shotgun (WGS) entry which is preliminary data.</text>
</comment>
<sequence length="101" mass="10849">MNLQQLTELAQAGQIDELRLVSLEGGIYVLQARRGATVHGVLDEQGAGLRVRSTSHARQLLHGLPAVPCVLVQKVVHDEMCGLAPAAEEPLKIPFTLHLPG</sequence>
<organism evidence="1 2">
    <name type="scientific">Pseudomonas aegrilactucae</name>
    <dbReference type="NCBI Taxonomy" id="2854028"/>
    <lineage>
        <taxon>Bacteria</taxon>
        <taxon>Pseudomonadati</taxon>
        <taxon>Pseudomonadota</taxon>
        <taxon>Gammaproteobacteria</taxon>
        <taxon>Pseudomonadales</taxon>
        <taxon>Pseudomonadaceae</taxon>
        <taxon>Pseudomonas</taxon>
    </lineage>
</organism>
<dbReference type="EMBL" id="JAHTBI010000047">
    <property type="protein sequence ID" value="MBV6288066.1"/>
    <property type="molecule type" value="Genomic_DNA"/>
</dbReference>
<dbReference type="RefSeq" id="WP_217976084.1">
    <property type="nucleotide sequence ID" value="NZ_JAHTBI010000047.1"/>
</dbReference>
<protein>
    <submittedName>
        <fullName evidence="1">Metal ABC transporter ATPase</fullName>
    </submittedName>
</protein>
<reference evidence="1" key="2">
    <citation type="journal article" date="2023" name="Plant Pathol.">
        <title>Dismantling and reorganizing Pseudomonas marginalis sensu#lato.</title>
        <authorList>
            <person name="Sawada H."/>
            <person name="Fujikawa T."/>
            <person name="Satou M."/>
        </authorList>
    </citation>
    <scope>NUCLEOTIDE SEQUENCE</scope>
    <source>
        <strain evidence="1">MAFF 301350</strain>
    </source>
</reference>
<name>A0A9Q2XJW1_9PSED</name>
<dbReference type="Pfam" id="PF20090">
    <property type="entry name" value="DUF6482"/>
    <property type="match status" value="1"/>
</dbReference>
<gene>
    <name evidence="1" type="ORF">KUO17_13685</name>
</gene>
<evidence type="ECO:0000313" key="1">
    <source>
        <dbReference type="EMBL" id="MBV6288066.1"/>
    </source>
</evidence>
<dbReference type="AlphaFoldDB" id="A0A9Q2XJW1"/>
<evidence type="ECO:0000313" key="2">
    <source>
        <dbReference type="Proteomes" id="UP001106592"/>
    </source>
</evidence>
<dbReference type="InterPro" id="IPR045508">
    <property type="entry name" value="DUF6482"/>
</dbReference>
<accession>A0A9Q2XJW1</accession>
<proteinExistence type="predicted"/>